<dbReference type="HOGENOM" id="CLU_2663598_0_0_0"/>
<sequence>MRWQRDNAASEMSRADSITRPKHASALLNNHKKDNSLDIFLAFEKALSERLLVTSNRVEYRIQEARNEGENSRVE</sequence>
<proteinExistence type="predicted"/>
<accession>A0A0S6W6U0</accession>
<protein>
    <submittedName>
        <fullName evidence="1">Uncharacterized protein</fullName>
    </submittedName>
</protein>
<dbReference type="STRING" id="1499966.U14_04671"/>
<gene>
    <name evidence="1" type="ORF">U14_04671</name>
</gene>
<keyword evidence="2" id="KW-1185">Reference proteome</keyword>
<organism evidence="1">
    <name type="scientific">Candidatus Moduliflexus flocculans</name>
    <dbReference type="NCBI Taxonomy" id="1499966"/>
    <lineage>
        <taxon>Bacteria</taxon>
        <taxon>Candidatus Moduliflexota</taxon>
        <taxon>Candidatus Moduliflexia</taxon>
        <taxon>Candidatus Moduliflexales</taxon>
        <taxon>Candidatus Moduliflexaceae</taxon>
    </lineage>
</organism>
<evidence type="ECO:0000313" key="1">
    <source>
        <dbReference type="EMBL" id="GAK53406.1"/>
    </source>
</evidence>
<name>A0A0S6W6U0_9BACT</name>
<dbReference type="AlphaFoldDB" id="A0A0S6W6U0"/>
<reference evidence="1" key="1">
    <citation type="journal article" date="2015" name="PeerJ">
        <title>First genomic representation of candidate bacterial phylum KSB3 points to enhanced environmental sensing as a trigger of wastewater bulking.</title>
        <authorList>
            <person name="Sekiguchi Y."/>
            <person name="Ohashi A."/>
            <person name="Parks D.H."/>
            <person name="Yamauchi T."/>
            <person name="Tyson G.W."/>
            <person name="Hugenholtz P."/>
        </authorList>
    </citation>
    <scope>NUCLEOTIDE SEQUENCE [LARGE SCALE GENOMIC DNA]</scope>
</reference>
<evidence type="ECO:0000313" key="2">
    <source>
        <dbReference type="Proteomes" id="UP000030700"/>
    </source>
</evidence>
<dbReference type="EMBL" id="DF820459">
    <property type="protein sequence ID" value="GAK53406.1"/>
    <property type="molecule type" value="Genomic_DNA"/>
</dbReference>
<dbReference type="Proteomes" id="UP000030700">
    <property type="component" value="Unassembled WGS sequence"/>
</dbReference>